<sequence length="1646" mass="183885">MSGGETSSSSSVVPLEGLHDVEDYIWANDGEQSLSWDRFGHVIDLVQNGNLAFRENRFGEAINCYSRANNVKPGDPVILGNRSAAYSRISQFLKQRPASASEYKPLSGLDPTIHAELALKDAEKVMTLRSNFVNPYILKASALILLEKYELARDVILSGLQVDPFSNPLRASLQNLETMAANTLKRTLGKPERSDEFDCTLCLKLLYEPVTTPCGHSFCRSCLFQSMDRGNKCPLCRTVLFISPRTCSVSVTLNNIIQKNFPEEYAERKSEHSSLTNFGVDLIPLFVMDVVIPCQKFPLHIFEPRYRLMVRRIMEGNHRMGMVILDSHTGLIVDFACEVEITECEPLPDGRFYLEVESRRRFRILRSWDQDGYRVAEVEWVHDDSPKKRTELQEITNNAAEYAQSWLRRAKDAASQGCIPRNFLGLYGKRPSQKLRDLPIELSIPEHLPFWVSTKILIPDSWTKTTLVLSSLTTEGQLSHVENKKRIGISQSCRAGLQRAMIIVVFKFATAIGYFRLWKEGLQELCTKTVLSLLDTPARPSLTCFQLSFSPFTHTILSPTISSESHVPFPLPKTISFFYFLFLYKPAFGKAHKCPLLLSLHDHPLVGFTISDHLSLNIMKGNTCTLFLILLIFFLLDFTSAKNDLAYSPPDDFLIDCGSSQDTTLDDGRTFKSDSSSRSYLETNEEVQVSVDSVLVNATYSSSSPSSALPLYRTARILTSDSKYILHISHPGWHWVRLYFYPLPHPKFDLTNAVFSIAADEFVLLHEFSVRDNTSVVFKEYLFNLTSERFSLIFKPIKNSFAFINAIEVVSAPESLISDSVSTVPQGGTFSGLCNYAFEVSYRLNVGGTIITPKNDTLSRTWLPDALYNTFPLGAQNVSVPSSSVKYQKDGASPYIAPPWVYATADQMADSETMLPSFNLTWEMRVDTGFSYLIRMHFCDIVSKSLNDLYFNVYINGMMGVSGLDLSSITNALSTAYFADFVLNASSITNSSIKVQVGTASGIESGLANAILNGLEIIKMSNKVGSLNGFFGADGSNGVSIMKIAAGIGLAMGLTAMLLLAIIFIRWQKRPQDWQKRNSFSSWLLPLQGTYNSTFLSSKSSSRRSSMFGSRKSKSGYSGYFSNQGFGRYFTFSELQNATQNFDEKAVIGVGGFGKVYFGELEDGTKTAIKRGNPSSQQGINEFQTEIQMLSKLRHRHLVSLIGFSDEQSEMILVYEYMANGPLRDHIYGSNLPSLSWKQRLEICIGAARGLHYLHTGASQGIIHRDVKTTNILLDENLVAKVSDFGLSKAASMDQGHVSTAVKGSFGYLDPEYFRKQQLTEKSDVYSFGVVLFEVLCARPVINPALPREQVSLAEWAMQWHRKGLIEKIIDPKIAGTINAESLKKYVEAAEKCLAEYGVDRPGMGDVLWNLEYALQLQEASCQAEAPDDKSTNLIALEKPGSMNPEGDSGITASDDSEVTVGSPMYSQIGTFHGRDHSSTNHNSAAADFSVFPPSNHENLTPSHFNHDPKHHPPPSPSSPLSFLPSVFDDDSPSPPPPPPPPVTLLPKWWSFAVQILRSRIGPYFGCSTVKCSAFWSFKNVALVVTAVFWWLCVRLRQQRRRKSVEHLMQIINEKDKKIMQLLNQIAQMNEVFLTRHKVLASKLPN</sequence>
<dbReference type="Pfam" id="PF13923">
    <property type="entry name" value="zf-C3HC4_2"/>
    <property type="match status" value="1"/>
</dbReference>
<dbReference type="InterPro" id="IPR024788">
    <property type="entry name" value="Malectin-like_Carb-bd_dom"/>
</dbReference>
<dbReference type="InterPro" id="IPR017441">
    <property type="entry name" value="Protein_kinase_ATP_BS"/>
</dbReference>
<organism evidence="23 24">
    <name type="scientific">Ricinus communis</name>
    <name type="common">Castor bean</name>
    <dbReference type="NCBI Taxonomy" id="3988"/>
    <lineage>
        <taxon>Eukaryota</taxon>
        <taxon>Viridiplantae</taxon>
        <taxon>Streptophyta</taxon>
        <taxon>Embryophyta</taxon>
        <taxon>Tracheophyta</taxon>
        <taxon>Spermatophyta</taxon>
        <taxon>Magnoliopsida</taxon>
        <taxon>eudicotyledons</taxon>
        <taxon>Gunneridae</taxon>
        <taxon>Pentapetalae</taxon>
        <taxon>rosids</taxon>
        <taxon>fabids</taxon>
        <taxon>Malpighiales</taxon>
        <taxon>Euphorbiaceae</taxon>
        <taxon>Acalyphoideae</taxon>
        <taxon>Acalypheae</taxon>
        <taxon>Ricinus</taxon>
    </lineage>
</organism>
<dbReference type="EMBL" id="EQ973788">
    <property type="protein sequence ID" value="EEF47825.1"/>
    <property type="molecule type" value="Genomic_DNA"/>
</dbReference>
<dbReference type="GO" id="GO:0004672">
    <property type="term" value="F:protein kinase activity"/>
    <property type="evidence" value="ECO:0000318"/>
    <property type="project" value="GO_Central"/>
</dbReference>
<evidence type="ECO:0000256" key="8">
    <source>
        <dbReference type="ARBA" id="ARBA00022771"/>
    </source>
</evidence>
<dbReference type="GO" id="GO:0004674">
    <property type="term" value="F:protein serine/threonine kinase activity"/>
    <property type="evidence" value="ECO:0007669"/>
    <property type="project" value="UniProtKB-KW"/>
</dbReference>
<dbReference type="SMART" id="SM00220">
    <property type="entry name" value="S_TKc"/>
    <property type="match status" value="1"/>
</dbReference>
<dbReference type="GO" id="GO:0005886">
    <property type="term" value="C:plasma membrane"/>
    <property type="evidence" value="ECO:0000318"/>
    <property type="project" value="GO_Central"/>
</dbReference>
<feature type="transmembrane region" description="Helical" evidence="19">
    <location>
        <begin position="1574"/>
        <end position="1594"/>
    </location>
</feature>
<keyword evidence="11 16" id="KW-0067">ATP-binding</keyword>
<dbReference type="EC" id="2.7.10.2" evidence="23"/>
<dbReference type="PANTHER" id="PTHR23327:SF42">
    <property type="entry name" value="LON PEPTIDASE N-TERMINAL DOMAIN AND RING FINGER PROTEIN C14F5.10C"/>
    <property type="match status" value="1"/>
</dbReference>
<proteinExistence type="predicted"/>
<reference evidence="24" key="1">
    <citation type="journal article" date="2010" name="Nat. Biotechnol.">
        <title>Draft genome sequence of the oilseed species Ricinus communis.</title>
        <authorList>
            <person name="Chan A.P."/>
            <person name="Crabtree J."/>
            <person name="Zhao Q."/>
            <person name="Lorenzi H."/>
            <person name="Orvis J."/>
            <person name="Puiu D."/>
            <person name="Melake-Berhan A."/>
            <person name="Jones K.M."/>
            <person name="Redman J."/>
            <person name="Chen G."/>
            <person name="Cahoon E.B."/>
            <person name="Gedil M."/>
            <person name="Stanke M."/>
            <person name="Haas B.J."/>
            <person name="Wortman J.R."/>
            <person name="Fraser-Liggett C.M."/>
            <person name="Ravel J."/>
            <person name="Rabinowicz P.D."/>
        </authorList>
    </citation>
    <scope>NUCLEOTIDE SEQUENCE [LARGE SCALE GENOMIC DNA]</scope>
    <source>
        <strain evidence="24">cv. Hale</strain>
    </source>
</reference>
<dbReference type="InterPro" id="IPR000719">
    <property type="entry name" value="Prot_kinase_dom"/>
</dbReference>
<keyword evidence="2" id="KW-0723">Serine/threonine-protein kinase</keyword>
<keyword evidence="24" id="KW-1185">Reference proteome</keyword>
<keyword evidence="10" id="KW-0862">Zinc</keyword>
<dbReference type="InterPro" id="IPR011990">
    <property type="entry name" value="TPR-like_helical_dom_sf"/>
</dbReference>
<feature type="binding site" evidence="16">
    <location>
        <position position="1170"/>
    </location>
    <ligand>
        <name>ATP</name>
        <dbReference type="ChEBI" id="CHEBI:30616"/>
    </ligand>
</feature>
<dbReference type="CDD" id="cd16514">
    <property type="entry name" value="RING-HC_LONFs_rpt2"/>
    <property type="match status" value="1"/>
</dbReference>
<dbReference type="Proteomes" id="UP000008311">
    <property type="component" value="Unassembled WGS sequence"/>
</dbReference>
<evidence type="ECO:0000256" key="4">
    <source>
        <dbReference type="ARBA" id="ARBA00022692"/>
    </source>
</evidence>
<dbReference type="Gene3D" id="2.60.120.430">
    <property type="entry name" value="Galactose-binding lectin"/>
    <property type="match status" value="2"/>
</dbReference>
<dbReference type="Pfam" id="PF12819">
    <property type="entry name" value="Malectin_like"/>
    <property type="match status" value="1"/>
</dbReference>
<dbReference type="PROSITE" id="PS50089">
    <property type="entry name" value="ZF_RING_2"/>
    <property type="match status" value="1"/>
</dbReference>
<dbReference type="Gene3D" id="3.30.40.10">
    <property type="entry name" value="Zinc/RING finger domain, C3HC4 (zinc finger)"/>
    <property type="match status" value="1"/>
</dbReference>
<dbReference type="PROSITE" id="PS50011">
    <property type="entry name" value="PROTEIN_KINASE_DOM"/>
    <property type="match status" value="1"/>
</dbReference>
<dbReference type="Gene3D" id="1.10.510.10">
    <property type="entry name" value="Transferase(Phosphotransferase) domain 1"/>
    <property type="match status" value="1"/>
</dbReference>
<feature type="domain" description="Protein kinase" evidence="20">
    <location>
        <begin position="1142"/>
        <end position="1414"/>
    </location>
</feature>
<gene>
    <name evidence="23" type="ORF">RCOM_1471070</name>
</gene>
<dbReference type="Pfam" id="PF02190">
    <property type="entry name" value="LON_substr_bdg"/>
    <property type="match status" value="1"/>
</dbReference>
<evidence type="ECO:0000256" key="2">
    <source>
        <dbReference type="ARBA" id="ARBA00022527"/>
    </source>
</evidence>
<feature type="domain" description="RING-type" evidence="21">
    <location>
        <begin position="199"/>
        <end position="237"/>
    </location>
</feature>
<evidence type="ECO:0000256" key="12">
    <source>
        <dbReference type="ARBA" id="ARBA00022989"/>
    </source>
</evidence>
<dbReference type="InParanoid" id="B9RLV0"/>
<name>B9RLV0_RICCO</name>
<dbReference type="PROSITE" id="PS00108">
    <property type="entry name" value="PROTEIN_KINASE_ST"/>
    <property type="match status" value="1"/>
</dbReference>
<dbReference type="InterPro" id="IPR001841">
    <property type="entry name" value="Znf_RING"/>
</dbReference>
<dbReference type="FunFam" id="3.30.200.20:FF:000039">
    <property type="entry name" value="receptor-like protein kinase FERONIA"/>
    <property type="match status" value="1"/>
</dbReference>
<dbReference type="FunFam" id="2.60.120.430:FF:000005">
    <property type="entry name" value="Putative receptor-like protein kinase"/>
    <property type="match status" value="1"/>
</dbReference>
<dbReference type="SUPFAM" id="SSF48452">
    <property type="entry name" value="TPR-like"/>
    <property type="match status" value="1"/>
</dbReference>
<evidence type="ECO:0000256" key="19">
    <source>
        <dbReference type="SAM" id="Phobius"/>
    </source>
</evidence>
<dbReference type="SMART" id="SM00184">
    <property type="entry name" value="RING"/>
    <property type="match status" value="1"/>
</dbReference>
<dbReference type="GO" id="GO:0005737">
    <property type="term" value="C:cytoplasm"/>
    <property type="evidence" value="ECO:0007669"/>
    <property type="project" value="UniProtKB-ARBA"/>
</dbReference>
<feature type="region of interest" description="Disordered" evidence="18">
    <location>
        <begin position="1437"/>
        <end position="1540"/>
    </location>
</feature>
<comment type="subcellular location">
    <subcellularLocation>
        <location evidence="1">Membrane</location>
        <topology evidence="1">Single-pass membrane protein</topology>
    </subcellularLocation>
</comment>
<keyword evidence="9 23" id="KW-0418">Kinase</keyword>
<evidence type="ECO:0000313" key="24">
    <source>
        <dbReference type="Proteomes" id="UP000008311"/>
    </source>
</evidence>
<dbReference type="InterPro" id="IPR017907">
    <property type="entry name" value="Znf_RING_CS"/>
</dbReference>
<dbReference type="SUPFAM" id="SSF56112">
    <property type="entry name" value="Protein kinase-like (PK-like)"/>
    <property type="match status" value="1"/>
</dbReference>
<dbReference type="eggNOG" id="KOG4159">
    <property type="taxonomic scope" value="Eukaryota"/>
</dbReference>
<keyword evidence="14" id="KW-0325">Glycoprotein</keyword>
<evidence type="ECO:0000259" key="21">
    <source>
        <dbReference type="PROSITE" id="PS50089"/>
    </source>
</evidence>
<evidence type="ECO:0000256" key="14">
    <source>
        <dbReference type="ARBA" id="ARBA00023180"/>
    </source>
</evidence>
<evidence type="ECO:0000256" key="10">
    <source>
        <dbReference type="ARBA" id="ARBA00022833"/>
    </source>
</evidence>
<dbReference type="eggNOG" id="KOG1187">
    <property type="taxonomic scope" value="Eukaryota"/>
</dbReference>
<evidence type="ECO:0000259" key="20">
    <source>
        <dbReference type="PROSITE" id="PS50011"/>
    </source>
</evidence>
<dbReference type="SUPFAM" id="SSF57850">
    <property type="entry name" value="RING/U-box"/>
    <property type="match status" value="1"/>
</dbReference>
<keyword evidence="3 23" id="KW-0808">Transferase</keyword>
<evidence type="ECO:0000256" key="5">
    <source>
        <dbReference type="ARBA" id="ARBA00022723"/>
    </source>
</evidence>
<dbReference type="InterPro" id="IPR013083">
    <property type="entry name" value="Znf_RING/FYVE/PHD"/>
</dbReference>
<evidence type="ECO:0000256" key="16">
    <source>
        <dbReference type="PROSITE-ProRule" id="PRU10141"/>
    </source>
</evidence>
<dbReference type="Gene3D" id="1.25.40.10">
    <property type="entry name" value="Tetratricopeptide repeat domain"/>
    <property type="match status" value="1"/>
</dbReference>
<protein>
    <submittedName>
        <fullName evidence="23">Kinase, putative</fullName>
        <ecNumber evidence="23">2.7.10.2</ecNumber>
    </submittedName>
</protein>
<keyword evidence="13 19" id="KW-0472">Membrane</keyword>
<dbReference type="InterPro" id="IPR015947">
    <property type="entry name" value="PUA-like_sf"/>
</dbReference>
<evidence type="ECO:0000256" key="3">
    <source>
        <dbReference type="ARBA" id="ARBA00022679"/>
    </source>
</evidence>
<keyword evidence="12 19" id="KW-1133">Transmembrane helix</keyword>
<keyword evidence="17" id="KW-0175">Coiled coil</keyword>
<dbReference type="SUPFAM" id="SSF88697">
    <property type="entry name" value="PUA domain-like"/>
    <property type="match status" value="1"/>
</dbReference>
<feature type="transmembrane region" description="Helical" evidence="19">
    <location>
        <begin position="1044"/>
        <end position="1067"/>
    </location>
</feature>
<dbReference type="FunFam" id="2.60.120.430:FF:000001">
    <property type="entry name" value="Receptor-like protein kinase FERONIA"/>
    <property type="match status" value="1"/>
</dbReference>
<evidence type="ECO:0000256" key="15">
    <source>
        <dbReference type="PROSITE-ProRule" id="PRU00175"/>
    </source>
</evidence>
<keyword evidence="6" id="KW-0732">Signal</keyword>
<dbReference type="PROSITE" id="PS00518">
    <property type="entry name" value="ZF_RING_1"/>
    <property type="match status" value="1"/>
</dbReference>
<evidence type="ECO:0000256" key="1">
    <source>
        <dbReference type="ARBA" id="ARBA00004167"/>
    </source>
</evidence>
<evidence type="ECO:0000313" key="23">
    <source>
        <dbReference type="EMBL" id="EEF47825.1"/>
    </source>
</evidence>
<dbReference type="Pfam" id="PF07714">
    <property type="entry name" value="PK_Tyr_Ser-Thr"/>
    <property type="match status" value="1"/>
</dbReference>
<evidence type="ECO:0000256" key="18">
    <source>
        <dbReference type="SAM" id="MobiDB-lite"/>
    </source>
</evidence>
<evidence type="ECO:0000256" key="11">
    <source>
        <dbReference type="ARBA" id="ARBA00022840"/>
    </source>
</evidence>
<evidence type="ECO:0000256" key="13">
    <source>
        <dbReference type="ARBA" id="ARBA00023136"/>
    </source>
</evidence>
<dbReference type="SMART" id="SM00464">
    <property type="entry name" value="LON"/>
    <property type="match status" value="1"/>
</dbReference>
<dbReference type="Gene3D" id="3.30.200.20">
    <property type="entry name" value="Phosphorylase Kinase, domain 1"/>
    <property type="match status" value="1"/>
</dbReference>
<dbReference type="InterPro" id="IPR008271">
    <property type="entry name" value="Ser/Thr_kinase_AS"/>
</dbReference>
<evidence type="ECO:0000256" key="9">
    <source>
        <dbReference type="ARBA" id="ARBA00022777"/>
    </source>
</evidence>
<keyword evidence="4 19" id="KW-0812">Transmembrane</keyword>
<keyword evidence="7 16" id="KW-0547">Nucleotide-binding</keyword>
<dbReference type="InterPro" id="IPR001245">
    <property type="entry name" value="Ser-Thr/Tyr_kinase_cat_dom"/>
</dbReference>
<dbReference type="PROSITE" id="PS51787">
    <property type="entry name" value="LON_N"/>
    <property type="match status" value="1"/>
</dbReference>
<dbReference type="InterPro" id="IPR046336">
    <property type="entry name" value="Lon_prtase_N_sf"/>
</dbReference>
<accession>B9RLV0</accession>
<feature type="coiled-coil region" evidence="17">
    <location>
        <begin position="1605"/>
        <end position="1632"/>
    </location>
</feature>
<dbReference type="GO" id="GO:0005524">
    <property type="term" value="F:ATP binding"/>
    <property type="evidence" value="ECO:0007669"/>
    <property type="project" value="UniProtKB-UniRule"/>
</dbReference>
<evidence type="ECO:0000256" key="7">
    <source>
        <dbReference type="ARBA" id="ARBA00022741"/>
    </source>
</evidence>
<dbReference type="CDD" id="cd14066">
    <property type="entry name" value="STKc_IRAK"/>
    <property type="match status" value="1"/>
</dbReference>
<dbReference type="InterPro" id="IPR011009">
    <property type="entry name" value="Kinase-like_dom_sf"/>
</dbReference>
<dbReference type="Gene3D" id="2.30.130.40">
    <property type="entry name" value="LON domain-like"/>
    <property type="match status" value="1"/>
</dbReference>
<dbReference type="PROSITE" id="PS00107">
    <property type="entry name" value="PROTEIN_KINASE_ATP"/>
    <property type="match status" value="1"/>
</dbReference>
<evidence type="ECO:0000256" key="17">
    <source>
        <dbReference type="SAM" id="Coils"/>
    </source>
</evidence>
<evidence type="ECO:0000259" key="22">
    <source>
        <dbReference type="PROSITE" id="PS51787"/>
    </source>
</evidence>
<evidence type="ECO:0000256" key="6">
    <source>
        <dbReference type="ARBA" id="ARBA00022729"/>
    </source>
</evidence>
<dbReference type="InterPro" id="IPR003111">
    <property type="entry name" value="Lon_prtase_N"/>
</dbReference>
<dbReference type="FunFam" id="1.10.510.10:FF:000058">
    <property type="entry name" value="Receptor-like protein kinase FERONIA"/>
    <property type="match status" value="1"/>
</dbReference>
<feature type="domain" description="Lon N-terminal" evidence="22">
    <location>
        <begin position="280"/>
        <end position="487"/>
    </location>
</feature>
<keyword evidence="5" id="KW-0479">Metal-binding</keyword>
<keyword evidence="8 15" id="KW-0863">Zinc-finger</keyword>
<dbReference type="GO" id="GO:0008270">
    <property type="term" value="F:zinc ion binding"/>
    <property type="evidence" value="ECO:0007669"/>
    <property type="project" value="UniProtKB-KW"/>
</dbReference>
<dbReference type="PANTHER" id="PTHR23327">
    <property type="entry name" value="RING FINGER PROTEIN 127"/>
    <property type="match status" value="1"/>
</dbReference>
<dbReference type="GO" id="GO:0004715">
    <property type="term" value="F:non-membrane spanning protein tyrosine kinase activity"/>
    <property type="evidence" value="ECO:0007669"/>
    <property type="project" value="UniProtKB-EC"/>
</dbReference>